<dbReference type="EMBL" id="CP158367">
    <property type="protein sequence ID" value="XBX75235.1"/>
    <property type="molecule type" value="Genomic_DNA"/>
</dbReference>
<dbReference type="CDD" id="cd18793">
    <property type="entry name" value="SF2_C_SNF"/>
    <property type="match status" value="1"/>
</dbReference>
<dbReference type="RefSeq" id="WP_350343980.1">
    <property type="nucleotide sequence ID" value="NZ_CP158367.1"/>
</dbReference>
<evidence type="ECO:0000256" key="1">
    <source>
        <dbReference type="ARBA" id="ARBA00022801"/>
    </source>
</evidence>
<evidence type="ECO:0000259" key="2">
    <source>
        <dbReference type="PROSITE" id="PS51194"/>
    </source>
</evidence>
<dbReference type="InterPro" id="IPR027417">
    <property type="entry name" value="P-loop_NTPase"/>
</dbReference>
<dbReference type="PANTHER" id="PTHR45766">
    <property type="entry name" value="DNA ANNEALING HELICASE AND ENDONUCLEASE ZRANB3 FAMILY MEMBER"/>
    <property type="match status" value="1"/>
</dbReference>
<accession>A0AAU7VMD3</accession>
<dbReference type="GO" id="GO:0016787">
    <property type="term" value="F:hydrolase activity"/>
    <property type="evidence" value="ECO:0007669"/>
    <property type="project" value="UniProtKB-KW"/>
</dbReference>
<dbReference type="SMART" id="SM00490">
    <property type="entry name" value="HELICc"/>
    <property type="match status" value="1"/>
</dbReference>
<dbReference type="GO" id="GO:0004386">
    <property type="term" value="F:helicase activity"/>
    <property type="evidence" value="ECO:0007669"/>
    <property type="project" value="UniProtKB-KW"/>
</dbReference>
<reference evidence="3" key="2">
    <citation type="submission" date="2024-06" db="EMBL/GenBank/DDBJ databases">
        <authorList>
            <person name="Petrova K.O."/>
            <person name="Toshchakov S.V."/>
            <person name="Boltjanskaja Y.V."/>
            <person name="Kevbrin V."/>
        </authorList>
    </citation>
    <scope>NUCLEOTIDE SEQUENCE</scope>
    <source>
        <strain evidence="3">Z-910T</strain>
    </source>
</reference>
<keyword evidence="3" id="KW-0347">Helicase</keyword>
<dbReference type="AlphaFoldDB" id="A0AAU7VMD3"/>
<name>A0AAU7VMD3_9FIRM</name>
<dbReference type="SUPFAM" id="SSF52540">
    <property type="entry name" value="P-loop containing nucleoside triphosphate hydrolases"/>
    <property type="match status" value="1"/>
</dbReference>
<reference evidence="3" key="1">
    <citation type="journal article" date="2013" name="Extremophiles">
        <title>Proteinivorax tanatarense gen. nov., sp. nov., an anaerobic, haloalkaliphilic, proteolytic bacterium isolated from a decaying algal bloom, and proposal of Proteinivoraceae fam. nov.</title>
        <authorList>
            <person name="Kevbrin V."/>
            <person name="Boltyanskaya Y."/>
            <person name="Zhilina T."/>
            <person name="Kolganova T."/>
            <person name="Lavrentjeva E."/>
            <person name="Kuznetsov B."/>
        </authorList>
    </citation>
    <scope>NUCLEOTIDE SEQUENCE</scope>
    <source>
        <strain evidence="3">Z-910T</strain>
    </source>
</reference>
<dbReference type="PROSITE" id="PS51194">
    <property type="entry name" value="HELICASE_CTER"/>
    <property type="match status" value="1"/>
</dbReference>
<dbReference type="PANTHER" id="PTHR45766:SF6">
    <property type="entry name" value="SWI_SNF-RELATED MATRIX-ASSOCIATED ACTIN-DEPENDENT REGULATOR OF CHROMATIN SUBFAMILY A-LIKE PROTEIN 1"/>
    <property type="match status" value="1"/>
</dbReference>
<protein>
    <submittedName>
        <fullName evidence="3">Helicase-related protein</fullName>
    </submittedName>
</protein>
<evidence type="ECO:0000313" key="3">
    <source>
        <dbReference type="EMBL" id="XBX75235.1"/>
    </source>
</evidence>
<keyword evidence="1" id="KW-0378">Hydrolase</keyword>
<organism evidence="3">
    <name type="scientific">Proteinivorax tanatarense</name>
    <dbReference type="NCBI Taxonomy" id="1260629"/>
    <lineage>
        <taxon>Bacteria</taxon>
        <taxon>Bacillati</taxon>
        <taxon>Bacillota</taxon>
        <taxon>Clostridia</taxon>
        <taxon>Eubacteriales</taxon>
        <taxon>Proteinivoracaceae</taxon>
        <taxon>Proteinivorax</taxon>
    </lineage>
</organism>
<dbReference type="Pfam" id="PF00271">
    <property type="entry name" value="Helicase_C"/>
    <property type="match status" value="1"/>
</dbReference>
<dbReference type="Gene3D" id="3.40.50.300">
    <property type="entry name" value="P-loop containing nucleotide triphosphate hydrolases"/>
    <property type="match status" value="1"/>
</dbReference>
<dbReference type="InterPro" id="IPR049730">
    <property type="entry name" value="SNF2/RAD54-like_C"/>
</dbReference>
<feature type="domain" description="Helicase C-terminal" evidence="2">
    <location>
        <begin position="32"/>
        <end position="212"/>
    </location>
</feature>
<proteinExistence type="predicted"/>
<sequence length="256" mass="29550">MLSIISYFADAEYDLLEKYVRALNTNEATDPKYNKTVELLREKNWIERGTIIFSQYFDTAKWVAEKLSNDFSGECIGLYAGGEKSGLFEDGIFKKKDKEVLKAMVKNRELRILVGTDSASEGLNLQTLGCPINLDLPWNPTRLEQRKGRIQRIGQMYDTAQIFNMRYEDSVEDRVHSLLSSRLKNIFSVSGQLPDVLEDAWINIAVGEKALEIIDNVPEKHPFENRYNKGVKHIDWESCSEVLDKKEKRKYLARGW</sequence>
<keyword evidence="3" id="KW-0067">ATP-binding</keyword>
<keyword evidence="3" id="KW-0547">Nucleotide-binding</keyword>
<gene>
    <name evidence="3" type="ORF">PRVXT_000345</name>
</gene>
<dbReference type="InterPro" id="IPR001650">
    <property type="entry name" value="Helicase_C-like"/>
</dbReference>